<dbReference type="Proteomes" id="UP000480303">
    <property type="component" value="Unassembled WGS sequence"/>
</dbReference>
<evidence type="ECO:0000256" key="6">
    <source>
        <dbReference type="SAM" id="Coils"/>
    </source>
</evidence>
<keyword evidence="6" id="KW-0175">Coiled coil</keyword>
<name>A0A6A0BD87_9LACT</name>
<keyword evidence="4" id="KW-0862">Zinc</keyword>
<dbReference type="RefSeq" id="WP_228462006.1">
    <property type="nucleotide sequence ID" value="NZ_BLLI01000031.1"/>
</dbReference>
<keyword evidence="3" id="KW-0479">Metal-binding</keyword>
<dbReference type="GO" id="GO:0008156">
    <property type="term" value="P:negative regulation of DNA replication"/>
    <property type="evidence" value="ECO:0007669"/>
    <property type="project" value="UniProtKB-KW"/>
</dbReference>
<feature type="coiled-coil region" evidence="6">
    <location>
        <begin position="25"/>
        <end position="59"/>
    </location>
</feature>
<evidence type="ECO:0000256" key="1">
    <source>
        <dbReference type="ARBA" id="ARBA00022490"/>
    </source>
</evidence>
<dbReference type="GO" id="GO:0006260">
    <property type="term" value="P:DNA replication"/>
    <property type="evidence" value="ECO:0007669"/>
    <property type="project" value="UniProtKB-KW"/>
</dbReference>
<evidence type="ECO:0000313" key="8">
    <source>
        <dbReference type="Proteomes" id="UP000480303"/>
    </source>
</evidence>
<comment type="caution">
    <text evidence="7">The sequence shown here is derived from an EMBL/GenBank/DDBJ whole genome shotgun (WGS) entry which is preliminary data.</text>
</comment>
<keyword evidence="2" id="KW-0235">DNA replication</keyword>
<keyword evidence="1" id="KW-0963">Cytoplasm</keyword>
<keyword evidence="5" id="KW-0236">DNA replication inhibitor</keyword>
<dbReference type="AlphaFoldDB" id="A0A6A0BD87"/>
<dbReference type="InterPro" id="IPR010377">
    <property type="entry name" value="YabA"/>
</dbReference>
<evidence type="ECO:0000256" key="3">
    <source>
        <dbReference type="ARBA" id="ARBA00022723"/>
    </source>
</evidence>
<evidence type="ECO:0000256" key="2">
    <source>
        <dbReference type="ARBA" id="ARBA00022705"/>
    </source>
</evidence>
<dbReference type="Pfam" id="PF06156">
    <property type="entry name" value="YabA"/>
    <property type="match status" value="1"/>
</dbReference>
<evidence type="ECO:0000256" key="5">
    <source>
        <dbReference type="ARBA" id="ARBA00022880"/>
    </source>
</evidence>
<evidence type="ECO:0000256" key="4">
    <source>
        <dbReference type="ARBA" id="ARBA00022833"/>
    </source>
</evidence>
<keyword evidence="8" id="KW-1185">Reference proteome</keyword>
<organism evidence="7 8">
    <name type="scientific">Pseudolactococcus hodotermopsidis</name>
    <dbReference type="NCBI Taxonomy" id="2709157"/>
    <lineage>
        <taxon>Bacteria</taxon>
        <taxon>Bacillati</taxon>
        <taxon>Bacillota</taxon>
        <taxon>Bacilli</taxon>
        <taxon>Lactobacillales</taxon>
        <taxon>Streptococcaceae</taxon>
        <taxon>Pseudolactococcus</taxon>
    </lineage>
</organism>
<sequence>MTEKMPFFDNLSVLEEQLVATLTQVNDIKSNYQKIMAENTRLNLENARLRDRLSEVSEHVTENKNEKSSKKVPMSNLLKIYEDGFHVCHDFYGQRLEAGETCQFCDGVLYR</sequence>
<accession>A0A6A0BD87</accession>
<dbReference type="EMBL" id="BLLI01000031">
    <property type="protein sequence ID" value="GFH42625.1"/>
    <property type="molecule type" value="Genomic_DNA"/>
</dbReference>
<protein>
    <submittedName>
        <fullName evidence="7">Initiation-control protein YabA</fullName>
    </submittedName>
</protein>
<dbReference type="GO" id="GO:0046872">
    <property type="term" value="F:metal ion binding"/>
    <property type="evidence" value="ECO:0007669"/>
    <property type="project" value="UniProtKB-KW"/>
</dbReference>
<evidence type="ECO:0000313" key="7">
    <source>
        <dbReference type="EMBL" id="GFH42625.1"/>
    </source>
</evidence>
<proteinExistence type="predicted"/>
<reference evidence="7 8" key="1">
    <citation type="submission" date="2020-02" db="EMBL/GenBank/DDBJ databases">
        <title>Draft genome sequence of Lactococcus sp. Hs30E4-3.</title>
        <authorList>
            <person name="Noda S."/>
            <person name="Yuki M."/>
            <person name="Ohkuma M."/>
        </authorList>
    </citation>
    <scope>NUCLEOTIDE SEQUENCE [LARGE SCALE GENOMIC DNA]</scope>
    <source>
        <strain evidence="7 8">Hs30E4-3</strain>
    </source>
</reference>
<dbReference type="PIRSF" id="PIRSF021439">
    <property type="entry name" value="DUF972"/>
    <property type="match status" value="1"/>
</dbReference>
<gene>
    <name evidence="7" type="ORF">Hs30E_11760</name>
</gene>